<dbReference type="Pfam" id="PF13527">
    <property type="entry name" value="Acetyltransf_9"/>
    <property type="match status" value="1"/>
</dbReference>
<accession>A0A844B1S5</accession>
<comment type="caution">
    <text evidence="1">The sequence shown here is derived from an EMBL/GenBank/DDBJ whole genome shotgun (WGS) entry which is preliminary data.</text>
</comment>
<dbReference type="GO" id="GO:0016740">
    <property type="term" value="F:transferase activity"/>
    <property type="evidence" value="ECO:0007669"/>
    <property type="project" value="UniProtKB-KW"/>
</dbReference>
<protein>
    <submittedName>
        <fullName evidence="1">GNAT family N-acetyltransferase</fullName>
    </submittedName>
</protein>
<dbReference type="InterPro" id="IPR016181">
    <property type="entry name" value="Acyl_CoA_acyltransferase"/>
</dbReference>
<reference evidence="1 2" key="1">
    <citation type="submission" date="2019-11" db="EMBL/GenBank/DDBJ databases">
        <title>Caenimonas koreensis gen. nov., sp. nov., isolated from activated sludge.</title>
        <authorList>
            <person name="Seung H.R."/>
        </authorList>
    </citation>
    <scope>NUCLEOTIDE SEQUENCE [LARGE SCALE GENOMIC DNA]</scope>
    <source>
        <strain evidence="1 2">EMB320</strain>
    </source>
</reference>
<keyword evidence="1" id="KW-0808">Transferase</keyword>
<evidence type="ECO:0000313" key="1">
    <source>
        <dbReference type="EMBL" id="MRD47222.1"/>
    </source>
</evidence>
<name>A0A844B1S5_9BURK</name>
<dbReference type="EMBL" id="WJBU01000006">
    <property type="protein sequence ID" value="MRD47222.1"/>
    <property type="molecule type" value="Genomic_DNA"/>
</dbReference>
<gene>
    <name evidence="1" type="ORF">GHT07_08020</name>
</gene>
<dbReference type="AlphaFoldDB" id="A0A844B1S5"/>
<dbReference type="OrthoDB" id="8542820at2"/>
<dbReference type="Proteomes" id="UP000487350">
    <property type="component" value="Unassembled WGS sequence"/>
</dbReference>
<dbReference type="SUPFAM" id="SSF55729">
    <property type="entry name" value="Acyl-CoA N-acyltransferases (Nat)"/>
    <property type="match status" value="1"/>
</dbReference>
<evidence type="ECO:0000313" key="2">
    <source>
        <dbReference type="Proteomes" id="UP000487350"/>
    </source>
</evidence>
<organism evidence="1 2">
    <name type="scientific">Caenimonas koreensis DSM 17982</name>
    <dbReference type="NCBI Taxonomy" id="1121255"/>
    <lineage>
        <taxon>Bacteria</taxon>
        <taxon>Pseudomonadati</taxon>
        <taxon>Pseudomonadota</taxon>
        <taxon>Betaproteobacteria</taxon>
        <taxon>Burkholderiales</taxon>
        <taxon>Comamonadaceae</taxon>
        <taxon>Caenimonas</taxon>
    </lineage>
</organism>
<proteinExistence type="predicted"/>
<dbReference type="RefSeq" id="WP_153584539.1">
    <property type="nucleotide sequence ID" value="NZ_WJBU01000006.1"/>
</dbReference>
<sequence length="391" mass="44173">MRSDPRETMTPNGTGDAALIEALAQRSLGVPAGERVDLDDLQARDRCGPALFASLARRFGWAHDDAGWLRERVPRWTPAWVQPHHEEAWMALFEKAFGYRMATSLWRWKYRNNPLPGMGAWRDGELVAFYGGMTREVIYNGKLERTLQIGDVMTLPDERAVMTRTGPFQIAGSTYIERTSGYGMPTLFGYGFPTDKALKMAERLGLYKQVDQMMELSWTPLDPPAVALESTYQATEQSAAAVDKLWRAMAAAMTGSVVGIRDYKYLADRYQSHPLNRYECLLVRHRITRQARGVVVMRDRGEEGGIELLDLIGPPAHWPRLILAVRRLLARNARKRAYLWTTRSHAAMLDATSPVVAEMELMVPANVWTPGPSAEELQGKWWLTGGDTDFR</sequence>
<dbReference type="Gene3D" id="3.40.630.30">
    <property type="match status" value="1"/>
</dbReference>
<keyword evidence="2" id="KW-1185">Reference proteome</keyword>